<protein>
    <submittedName>
        <fullName evidence="4">T9SS type A sorting domain-containing protein</fullName>
    </submittedName>
</protein>
<dbReference type="Gene3D" id="2.130.10.130">
    <property type="entry name" value="Integrin alpha, N-terminal"/>
    <property type="match status" value="2"/>
</dbReference>
<dbReference type="Proteomes" id="UP000293952">
    <property type="component" value="Unassembled WGS sequence"/>
</dbReference>
<dbReference type="AlphaFoldDB" id="A0A4Q4KN37"/>
<sequence>MKNYILLLTIICSSFFLKAQMVQFEQVGPLPPELPNITNFKGVWNGDAKAIDVDGDNDEDLLILGSIGSNTGITELYLNDGNGEYTLSTGSSFTGVYHGEAAFADIDGDNDPDLILMGGDMISQSSEIYINDGLGNFTLDGTTSFQLLFNSFLGVSDIDGDGDLDLLMSGYANFNTPVTNLYINDGSGSFALSTTNSISGFADGAVDFADIDGDNDQDLFISGRKDGSLTGLSELYINDGTGVFSLASGVLFPPTSYGTVDFGDVNGDNHQDLLITGANVIDYYSNLYINDGLGNFSLVPGNPLPETGRGDVALVDIDGDNDLDICMTGIGYLGQGFFVQYYNDGLGNYTNGLGNNVYGTTNGAIVFSDIDGDNDKDFFITGQTGEGLKTQLYTNDALGNFTHVSGTSFLNTEFAKIYFGDIDGDSDQDVLILGEPSRIYKNDGIGNYDYVTGTSISNLRFNDAVLQDMDSDNDLDLLISGWSSNVMVCEYYTNDGTGNFTLVSSSPLNQVYSSRTSFSDIDGDGDIDLLQTGIIMSGEIITETYNNDGFGNLSLSFGFPTNSGVGSSPSGPGTITFGDIDGDNDQDVLLTGRDSTLALVSQLYRNDGSGNFSLIAGTSFIGVKGCSVAFADVDGDNDQDIILSGEVSNYNYITYLYKNDGAGNYSLDPGTTFTGVEKGSIAFADVDGDADLDLIITGVDAGNSRVAELYINDGLGNFTILLGMPFTEVKMSSIAFSDIDGDNDPDLLLTGNASSGLVTRLYRNKPCYPNSGQDVQIACGSYTWIDSITYTASNNTATFSLVNSANCDSIVTLDLTINPVPTRDTTVVACQEFEWYGNFYTSSNIYTYTKVNPIGCDSIIILDLVITQPTTSNLTVVDCEQFIWFGNIYTSSNLYTHTLINNAGCDSIITLDLTINQPTTRDTIAVECEQFTWYGNTYTNSDFYTHTLLNSVGCDSVIILDLTINQPTTKDTIALACGQFTWYGNIYTSSNFYTHTLLNSVGCDSIITLDLTIGNPSVGDTIANACEQFTWYGNTYYTSNFYTHILTNMYGCDSTVYLDLTIGNSNVGDTTATACVEFTWYGNTYSSSNTYTHTLTNASGCDSLVTLDLTINEVNIGVALDVGVFTSQANGATYQWYNCEPLNEEISGETNQSYTPRENGRYSVIVTQGGCVDTSDCITLNNVGAASYAKLDYKLYPNPVVNQLTIESQGNIYEIEIYSITGQRLIAFRPQTKDIKIDFSTYGKGVYLVKMHSEGQVTTSRVIKQ</sequence>
<proteinExistence type="predicted"/>
<organism evidence="4 5">
    <name type="scientific">Brumimicrobium glaciale</name>
    <dbReference type="NCBI Taxonomy" id="200475"/>
    <lineage>
        <taxon>Bacteria</taxon>
        <taxon>Pseudomonadati</taxon>
        <taxon>Bacteroidota</taxon>
        <taxon>Flavobacteriia</taxon>
        <taxon>Flavobacteriales</taxon>
        <taxon>Crocinitomicaceae</taxon>
        <taxon>Brumimicrobium</taxon>
    </lineage>
</organism>
<evidence type="ECO:0000256" key="1">
    <source>
        <dbReference type="ARBA" id="ARBA00022729"/>
    </source>
</evidence>
<dbReference type="Pfam" id="PF18962">
    <property type="entry name" value="Por_Secre_tail"/>
    <property type="match status" value="1"/>
</dbReference>
<dbReference type="EMBL" id="SETE01000003">
    <property type="protein sequence ID" value="RYM34197.1"/>
    <property type="molecule type" value="Genomic_DNA"/>
</dbReference>
<comment type="caution">
    <text evidence="4">The sequence shown here is derived from an EMBL/GenBank/DDBJ whole genome shotgun (WGS) entry which is preliminary data.</text>
</comment>
<keyword evidence="5" id="KW-1185">Reference proteome</keyword>
<evidence type="ECO:0000313" key="5">
    <source>
        <dbReference type="Proteomes" id="UP000293952"/>
    </source>
</evidence>
<gene>
    <name evidence="4" type="ORF">ERX46_09575</name>
</gene>
<evidence type="ECO:0000256" key="2">
    <source>
        <dbReference type="SAM" id="SignalP"/>
    </source>
</evidence>
<feature type="domain" description="Secretion system C-terminal sorting" evidence="3">
    <location>
        <begin position="1195"/>
        <end position="1263"/>
    </location>
</feature>
<feature type="signal peptide" evidence="2">
    <location>
        <begin position="1"/>
        <end position="19"/>
    </location>
</feature>
<dbReference type="SUPFAM" id="SSF69318">
    <property type="entry name" value="Integrin alpha N-terminal domain"/>
    <property type="match status" value="2"/>
</dbReference>
<dbReference type="InterPro" id="IPR028994">
    <property type="entry name" value="Integrin_alpha_N"/>
</dbReference>
<dbReference type="InterPro" id="IPR026444">
    <property type="entry name" value="Secre_tail"/>
</dbReference>
<evidence type="ECO:0000313" key="4">
    <source>
        <dbReference type="EMBL" id="RYM34197.1"/>
    </source>
</evidence>
<dbReference type="Pfam" id="PF13517">
    <property type="entry name" value="FG-GAP_3"/>
    <property type="match status" value="6"/>
</dbReference>
<dbReference type="InterPro" id="IPR013517">
    <property type="entry name" value="FG-GAP"/>
</dbReference>
<dbReference type="RefSeq" id="WP_130093637.1">
    <property type="nucleotide sequence ID" value="NZ_SETE01000003.1"/>
</dbReference>
<accession>A0A4Q4KN37</accession>
<keyword evidence="1 2" id="KW-0732">Signal</keyword>
<reference evidence="4 5" key="1">
    <citation type="submission" date="2019-02" db="EMBL/GenBank/DDBJ databases">
        <title>Genome sequence of the sea-ice species Brumimicrobium glaciale.</title>
        <authorList>
            <person name="Bowman J.P."/>
        </authorList>
    </citation>
    <scope>NUCLEOTIDE SEQUENCE [LARGE SCALE GENOMIC DNA]</scope>
    <source>
        <strain evidence="4 5">IC156</strain>
    </source>
</reference>
<dbReference type="OrthoDB" id="9816120at2"/>
<dbReference type="NCBIfam" id="TIGR04183">
    <property type="entry name" value="Por_Secre_tail"/>
    <property type="match status" value="1"/>
</dbReference>
<dbReference type="PANTHER" id="PTHR44103">
    <property type="entry name" value="PROPROTEIN CONVERTASE P"/>
    <property type="match status" value="1"/>
</dbReference>
<dbReference type="PANTHER" id="PTHR44103:SF1">
    <property type="entry name" value="PROPROTEIN CONVERTASE P"/>
    <property type="match status" value="1"/>
</dbReference>
<evidence type="ECO:0000259" key="3">
    <source>
        <dbReference type="Pfam" id="PF18962"/>
    </source>
</evidence>
<name>A0A4Q4KN37_9FLAO</name>
<feature type="chain" id="PRO_5020231739" evidence="2">
    <location>
        <begin position="20"/>
        <end position="1265"/>
    </location>
</feature>